<keyword evidence="2" id="KW-1133">Transmembrane helix</keyword>
<feature type="transmembrane region" description="Helical" evidence="2">
    <location>
        <begin position="24"/>
        <end position="44"/>
    </location>
</feature>
<evidence type="ECO:0000256" key="2">
    <source>
        <dbReference type="SAM" id="Phobius"/>
    </source>
</evidence>
<accession>Q0CWS3</accession>
<feature type="compositionally biased region" description="Polar residues" evidence="1">
    <location>
        <begin position="128"/>
        <end position="157"/>
    </location>
</feature>
<evidence type="ECO:0000256" key="1">
    <source>
        <dbReference type="SAM" id="MobiDB-lite"/>
    </source>
</evidence>
<name>Q0CWS3_ASPTN</name>
<organism evidence="3 4">
    <name type="scientific">Aspergillus terreus (strain NIH 2624 / FGSC A1156)</name>
    <dbReference type="NCBI Taxonomy" id="341663"/>
    <lineage>
        <taxon>Eukaryota</taxon>
        <taxon>Fungi</taxon>
        <taxon>Dikarya</taxon>
        <taxon>Ascomycota</taxon>
        <taxon>Pezizomycotina</taxon>
        <taxon>Eurotiomycetes</taxon>
        <taxon>Eurotiomycetidae</taxon>
        <taxon>Eurotiales</taxon>
        <taxon>Aspergillaceae</taxon>
        <taxon>Aspergillus</taxon>
        <taxon>Aspergillus subgen. Circumdati</taxon>
    </lineage>
</organism>
<evidence type="ECO:0000313" key="4">
    <source>
        <dbReference type="Proteomes" id="UP000007963"/>
    </source>
</evidence>
<dbReference type="RefSeq" id="XP_001209226.1">
    <property type="nucleotide sequence ID" value="XM_001209226.1"/>
</dbReference>
<protein>
    <submittedName>
        <fullName evidence="3">Uncharacterized protein</fullName>
    </submittedName>
</protein>
<dbReference type="eggNOG" id="ENOG502S8TD">
    <property type="taxonomic scope" value="Eukaryota"/>
</dbReference>
<dbReference type="Proteomes" id="UP000007963">
    <property type="component" value="Unassembled WGS sequence"/>
</dbReference>
<reference evidence="4" key="1">
    <citation type="submission" date="2005-09" db="EMBL/GenBank/DDBJ databases">
        <title>Annotation of the Aspergillus terreus NIH2624 genome.</title>
        <authorList>
            <person name="Birren B.W."/>
            <person name="Lander E.S."/>
            <person name="Galagan J.E."/>
            <person name="Nusbaum C."/>
            <person name="Devon K."/>
            <person name="Henn M."/>
            <person name="Ma L.-J."/>
            <person name="Jaffe D.B."/>
            <person name="Butler J."/>
            <person name="Alvarez P."/>
            <person name="Gnerre S."/>
            <person name="Grabherr M."/>
            <person name="Kleber M."/>
            <person name="Mauceli E.W."/>
            <person name="Brockman W."/>
            <person name="Rounsley S."/>
            <person name="Young S.K."/>
            <person name="LaButti K."/>
            <person name="Pushparaj V."/>
            <person name="DeCaprio D."/>
            <person name="Crawford M."/>
            <person name="Koehrsen M."/>
            <person name="Engels R."/>
            <person name="Montgomery P."/>
            <person name="Pearson M."/>
            <person name="Howarth C."/>
            <person name="Larson L."/>
            <person name="Luoma S."/>
            <person name="White J."/>
            <person name="Alvarado L."/>
            <person name="Kodira C.D."/>
            <person name="Zeng Q."/>
            <person name="Oleary S."/>
            <person name="Yandava C."/>
            <person name="Denning D.W."/>
            <person name="Nierman W.C."/>
            <person name="Milne T."/>
            <person name="Madden K."/>
        </authorList>
    </citation>
    <scope>NUCLEOTIDE SEQUENCE [LARGE SCALE GENOMIC DNA]</scope>
    <source>
        <strain evidence="4">NIH 2624 / FGSC A1156</strain>
    </source>
</reference>
<dbReference type="HOGENOM" id="CLU_085825_1_0_1"/>
<dbReference type="OMA" id="FMVASNC"/>
<gene>
    <name evidence="3" type="ORF">ATEG_01861</name>
</gene>
<keyword evidence="2" id="KW-0812">Transmembrane</keyword>
<proteinExistence type="predicted"/>
<feature type="region of interest" description="Disordered" evidence="1">
    <location>
        <begin position="128"/>
        <end position="161"/>
    </location>
</feature>
<dbReference type="OrthoDB" id="5417811at2759"/>
<dbReference type="GeneID" id="4316110"/>
<dbReference type="EMBL" id="CH476595">
    <property type="protein sequence ID" value="EAU38618.1"/>
    <property type="molecule type" value="Genomic_DNA"/>
</dbReference>
<sequence>MEGKTGQAKDLAFAISGSPLEEELHILLIFMILILSIVWCHSLIRFSLAVLRGPATNRIPSRAGPNGYAQPERPIPVTFIADEEMMTGGNGEVREKVTAPPPAYGLWRSTVRINPDLLYWQRVDESTSRSAPHSNSIGEDSGSKPTSPRPPSYTSDNGIDYAVEAQPRSFTRWPVPEESGRR</sequence>
<dbReference type="AlphaFoldDB" id="Q0CWS3"/>
<keyword evidence="2" id="KW-0472">Membrane</keyword>
<dbReference type="VEuPathDB" id="FungiDB:ATEG_01861"/>
<evidence type="ECO:0000313" key="3">
    <source>
        <dbReference type="EMBL" id="EAU38618.1"/>
    </source>
</evidence>